<sequence>MPKKVMKEIQRICRNFLWSWSDAESKKASVAWESMCLPKNCGGLNLKDLTVWNKSAVIKHCWALAMKQDRLWIKWIHVYYVKNKDFWSMDIPEGLTWSLRKVWASREILTDVGGPDQFVHVGKSSIHKMYKHLRQQGSSVIWKRIICNSKASPKATFVAWLALQNRLATKDRLVKWNLQIEKCCYSKAVWNGVLARIGEAYSGSNWQDVCHWAAKKSRSKRSRAKVCSCAFTETVYAIWLQRNAKIFRNTLDQSEVVISRMLFHIACRSDDRMKVFIQ</sequence>
<dbReference type="GeneID" id="110793502"/>
<dbReference type="InterPro" id="IPR026960">
    <property type="entry name" value="RVT-Znf"/>
</dbReference>
<reference evidence="2" key="1">
    <citation type="journal article" date="2021" name="Nat. Commun.">
        <title>Genomic analyses provide insights into spinach domestication and the genetic basis of agronomic traits.</title>
        <authorList>
            <person name="Cai X."/>
            <person name="Sun X."/>
            <person name="Xu C."/>
            <person name="Sun H."/>
            <person name="Wang X."/>
            <person name="Ge C."/>
            <person name="Zhang Z."/>
            <person name="Wang Q."/>
            <person name="Fei Z."/>
            <person name="Jiao C."/>
            <person name="Wang Q."/>
        </authorList>
    </citation>
    <scope>NUCLEOTIDE SEQUENCE [LARGE SCALE GENOMIC DNA]</scope>
    <source>
        <strain evidence="2">cv. Varoflay</strain>
    </source>
</reference>
<accession>A0ABM3R3H8</accession>
<keyword evidence="2" id="KW-1185">Reference proteome</keyword>
<reference evidence="3" key="2">
    <citation type="submission" date="2025-08" db="UniProtKB">
        <authorList>
            <consortium name="RefSeq"/>
        </authorList>
    </citation>
    <scope>IDENTIFICATION</scope>
    <source>
        <tissue evidence="3">Leaf</tissue>
    </source>
</reference>
<protein>
    <recommendedName>
        <fullName evidence="1">Reverse transcriptase zinc-binding domain-containing protein</fullName>
    </recommendedName>
</protein>
<feature type="domain" description="Reverse transcriptase zinc-binding" evidence="1">
    <location>
        <begin position="125"/>
        <end position="185"/>
    </location>
</feature>
<dbReference type="PANTHER" id="PTHR33116:SF84">
    <property type="entry name" value="RNA-DIRECTED DNA POLYMERASE"/>
    <property type="match status" value="1"/>
</dbReference>
<evidence type="ECO:0000259" key="1">
    <source>
        <dbReference type="Pfam" id="PF13966"/>
    </source>
</evidence>
<dbReference type="PANTHER" id="PTHR33116">
    <property type="entry name" value="REVERSE TRANSCRIPTASE ZINC-BINDING DOMAIN-CONTAINING PROTEIN-RELATED-RELATED"/>
    <property type="match status" value="1"/>
</dbReference>
<proteinExistence type="predicted"/>
<organism evidence="2 3">
    <name type="scientific">Spinacia oleracea</name>
    <name type="common">Spinach</name>
    <dbReference type="NCBI Taxonomy" id="3562"/>
    <lineage>
        <taxon>Eukaryota</taxon>
        <taxon>Viridiplantae</taxon>
        <taxon>Streptophyta</taxon>
        <taxon>Embryophyta</taxon>
        <taxon>Tracheophyta</taxon>
        <taxon>Spermatophyta</taxon>
        <taxon>Magnoliopsida</taxon>
        <taxon>eudicotyledons</taxon>
        <taxon>Gunneridae</taxon>
        <taxon>Pentapetalae</taxon>
        <taxon>Caryophyllales</taxon>
        <taxon>Chenopodiaceae</taxon>
        <taxon>Chenopodioideae</taxon>
        <taxon>Anserineae</taxon>
        <taxon>Spinacia</taxon>
    </lineage>
</organism>
<evidence type="ECO:0000313" key="2">
    <source>
        <dbReference type="Proteomes" id="UP000813463"/>
    </source>
</evidence>
<gene>
    <name evidence="3" type="primary">LOC110793502</name>
</gene>
<dbReference type="RefSeq" id="XP_056690170.1">
    <property type="nucleotide sequence ID" value="XM_056834192.1"/>
</dbReference>
<evidence type="ECO:0000313" key="3">
    <source>
        <dbReference type="RefSeq" id="XP_056690170.1"/>
    </source>
</evidence>
<name>A0ABM3R3H8_SPIOL</name>
<dbReference type="Proteomes" id="UP000813463">
    <property type="component" value="Chromosome 1"/>
</dbReference>
<dbReference type="Pfam" id="PF13966">
    <property type="entry name" value="zf-RVT"/>
    <property type="match status" value="1"/>
</dbReference>